<sequence>MSLQSFLFVAIDKLFNPYQNERKMTKFKDVDFDIRTDIVYDESSPEACRLDTYVVKGGEGKRPVLFYIHGGGFVAGDKHYRRALSRWYANMGYFVVNVNYGLCPEYQCPVPHRQLVAALNWVGAHADELGMDTGRMVVSGDSAGGYYAAMLACITINKSLQDKLGVSTDLRFGGAVLNCGIYDVATALKNKYPFDLGGKLLKDFAGIKKDEIDSYEWKDLCSVLPHVTEEFPVSFLTHAAKDIFCGGQADGLMKLLGEKGVHYEEYHSDGFMDNHCFSLNWKSKAARENNRLTEDFVRRFAEGKL</sequence>
<reference evidence="3" key="2">
    <citation type="journal article" date="2021" name="PeerJ">
        <title>Extensive microbial diversity within the chicken gut microbiome revealed by metagenomics and culture.</title>
        <authorList>
            <person name="Gilroy R."/>
            <person name="Ravi A."/>
            <person name="Getino M."/>
            <person name="Pursley I."/>
            <person name="Horton D.L."/>
            <person name="Alikhan N.F."/>
            <person name="Baker D."/>
            <person name="Gharbi K."/>
            <person name="Hall N."/>
            <person name="Watson M."/>
            <person name="Adriaenssens E.M."/>
            <person name="Foster-Nyarko E."/>
            <person name="Jarju S."/>
            <person name="Secka A."/>
            <person name="Antonio M."/>
            <person name="Oren A."/>
            <person name="Chaudhuri R.R."/>
            <person name="La Ragione R."/>
            <person name="Hildebrand F."/>
            <person name="Pallen M.J."/>
        </authorList>
    </citation>
    <scope>NUCLEOTIDE SEQUENCE</scope>
    <source>
        <strain evidence="3">10406</strain>
    </source>
</reference>
<dbReference type="Gene3D" id="3.40.50.1820">
    <property type="entry name" value="alpha/beta hydrolase"/>
    <property type="match status" value="1"/>
</dbReference>
<proteinExistence type="predicted"/>
<feature type="domain" description="BD-FAE-like" evidence="2">
    <location>
        <begin position="50"/>
        <end position="242"/>
    </location>
</feature>
<dbReference type="PANTHER" id="PTHR48081">
    <property type="entry name" value="AB HYDROLASE SUPERFAMILY PROTEIN C4A8.06C"/>
    <property type="match status" value="1"/>
</dbReference>
<protein>
    <submittedName>
        <fullName evidence="3">Alpha/beta hydrolase</fullName>
    </submittedName>
</protein>
<organism evidence="3 4">
    <name type="scientific">Candidatus Limadaptatus stercoripullorum</name>
    <dbReference type="NCBI Taxonomy" id="2840846"/>
    <lineage>
        <taxon>Bacteria</taxon>
        <taxon>Bacillati</taxon>
        <taxon>Bacillota</taxon>
        <taxon>Clostridia</taxon>
        <taxon>Eubacteriales</taxon>
        <taxon>Candidatus Limadaptatus</taxon>
    </lineage>
</organism>
<evidence type="ECO:0000256" key="1">
    <source>
        <dbReference type="ARBA" id="ARBA00022801"/>
    </source>
</evidence>
<dbReference type="SUPFAM" id="SSF53474">
    <property type="entry name" value="alpha/beta-Hydrolases"/>
    <property type="match status" value="1"/>
</dbReference>
<dbReference type="Pfam" id="PF20434">
    <property type="entry name" value="BD-FAE"/>
    <property type="match status" value="1"/>
</dbReference>
<dbReference type="InterPro" id="IPR050300">
    <property type="entry name" value="GDXG_lipolytic_enzyme"/>
</dbReference>
<keyword evidence="1 3" id="KW-0378">Hydrolase</keyword>
<dbReference type="InterPro" id="IPR049492">
    <property type="entry name" value="BD-FAE-like_dom"/>
</dbReference>
<accession>A0A9D1N933</accession>
<name>A0A9D1N933_9FIRM</name>
<evidence type="ECO:0000313" key="4">
    <source>
        <dbReference type="Proteomes" id="UP000886857"/>
    </source>
</evidence>
<dbReference type="GO" id="GO:0016787">
    <property type="term" value="F:hydrolase activity"/>
    <property type="evidence" value="ECO:0007669"/>
    <property type="project" value="UniProtKB-KW"/>
</dbReference>
<comment type="caution">
    <text evidence="3">The sequence shown here is derived from an EMBL/GenBank/DDBJ whole genome shotgun (WGS) entry which is preliminary data.</text>
</comment>
<evidence type="ECO:0000313" key="3">
    <source>
        <dbReference type="EMBL" id="HIU98353.1"/>
    </source>
</evidence>
<gene>
    <name evidence="3" type="ORF">IAC73_00740</name>
</gene>
<dbReference type="Proteomes" id="UP000886857">
    <property type="component" value="Unassembled WGS sequence"/>
</dbReference>
<dbReference type="EMBL" id="DVOE01000010">
    <property type="protein sequence ID" value="HIU98353.1"/>
    <property type="molecule type" value="Genomic_DNA"/>
</dbReference>
<evidence type="ECO:0000259" key="2">
    <source>
        <dbReference type="Pfam" id="PF20434"/>
    </source>
</evidence>
<dbReference type="InterPro" id="IPR029058">
    <property type="entry name" value="AB_hydrolase_fold"/>
</dbReference>
<dbReference type="AlphaFoldDB" id="A0A9D1N933"/>
<reference evidence="3" key="1">
    <citation type="submission" date="2020-10" db="EMBL/GenBank/DDBJ databases">
        <authorList>
            <person name="Gilroy R."/>
        </authorList>
    </citation>
    <scope>NUCLEOTIDE SEQUENCE</scope>
    <source>
        <strain evidence="3">10406</strain>
    </source>
</reference>